<dbReference type="OrthoDB" id="1622068at2759"/>
<dbReference type="GO" id="GO:0046872">
    <property type="term" value="F:metal ion binding"/>
    <property type="evidence" value="ECO:0007669"/>
    <property type="project" value="UniProtKB-KW"/>
</dbReference>
<reference evidence="6" key="1">
    <citation type="submission" date="2021-03" db="EMBL/GenBank/DDBJ databases">
        <authorList>
            <person name="Li Z."/>
            <person name="Yang C."/>
        </authorList>
    </citation>
    <scope>NUCLEOTIDE SEQUENCE</scope>
    <source>
        <strain evidence="6">Dzin_1.0</strain>
        <tissue evidence="6">Leaf</tissue>
    </source>
</reference>
<dbReference type="InterPro" id="IPR004588">
    <property type="entry name" value="IspG_bac-typ"/>
</dbReference>
<reference evidence="6" key="2">
    <citation type="journal article" date="2022" name="Hortic Res">
        <title>The genome of Dioscorea zingiberensis sheds light on the biosynthesis, origin and evolution of the medicinally important diosgenin saponins.</title>
        <authorList>
            <person name="Li Y."/>
            <person name="Tan C."/>
            <person name="Li Z."/>
            <person name="Guo J."/>
            <person name="Li S."/>
            <person name="Chen X."/>
            <person name="Wang C."/>
            <person name="Dai X."/>
            <person name="Yang H."/>
            <person name="Song W."/>
            <person name="Hou L."/>
            <person name="Xu J."/>
            <person name="Tong Z."/>
            <person name="Xu A."/>
            <person name="Yuan X."/>
            <person name="Wang W."/>
            <person name="Yang Q."/>
            <person name="Chen L."/>
            <person name="Sun Z."/>
            <person name="Wang K."/>
            <person name="Pan B."/>
            <person name="Chen J."/>
            <person name="Bao Y."/>
            <person name="Liu F."/>
            <person name="Qi X."/>
            <person name="Gang D.R."/>
            <person name="Wen J."/>
            <person name="Li J."/>
        </authorList>
    </citation>
    <scope>NUCLEOTIDE SEQUENCE</scope>
    <source>
        <strain evidence="6">Dzin_1.0</strain>
    </source>
</reference>
<evidence type="ECO:0000256" key="2">
    <source>
        <dbReference type="ARBA" id="ARBA00022723"/>
    </source>
</evidence>
<protein>
    <recommendedName>
        <fullName evidence="5">IspG C-terminal domain-containing protein</fullName>
    </recommendedName>
</protein>
<proteinExistence type="predicted"/>
<feature type="domain" description="IspG C-terminal" evidence="5">
    <location>
        <begin position="54"/>
        <end position="92"/>
    </location>
</feature>
<dbReference type="GO" id="GO:0051536">
    <property type="term" value="F:iron-sulfur cluster binding"/>
    <property type="evidence" value="ECO:0007669"/>
    <property type="project" value="UniProtKB-KW"/>
</dbReference>
<dbReference type="InterPro" id="IPR058579">
    <property type="entry name" value="IspG_C"/>
</dbReference>
<dbReference type="PANTHER" id="PTHR30454:SF0">
    <property type="entry name" value="4-HYDROXY-3-METHYLBUT-2-EN-1-YL DIPHOSPHATE SYNTHASE (FERREDOXIN), CHLOROPLASTIC"/>
    <property type="match status" value="1"/>
</dbReference>
<evidence type="ECO:0000256" key="3">
    <source>
        <dbReference type="ARBA" id="ARBA00023004"/>
    </source>
</evidence>
<dbReference type="GO" id="GO:0016114">
    <property type="term" value="P:terpenoid biosynthetic process"/>
    <property type="evidence" value="ECO:0007669"/>
    <property type="project" value="InterPro"/>
</dbReference>
<gene>
    <name evidence="6" type="ORF">J5N97_008124</name>
</gene>
<evidence type="ECO:0000259" key="5">
    <source>
        <dbReference type="Pfam" id="PF26540"/>
    </source>
</evidence>
<evidence type="ECO:0000256" key="4">
    <source>
        <dbReference type="ARBA" id="ARBA00023014"/>
    </source>
</evidence>
<keyword evidence="2" id="KW-0479">Metal-binding</keyword>
<dbReference type="GO" id="GO:0019288">
    <property type="term" value="P:isopentenyl diphosphate biosynthetic process, methylerythritol 4-phosphate pathway"/>
    <property type="evidence" value="ECO:0007669"/>
    <property type="project" value="TreeGrafter"/>
</dbReference>
<evidence type="ECO:0000256" key="1">
    <source>
        <dbReference type="ARBA" id="ARBA00001966"/>
    </source>
</evidence>
<dbReference type="PANTHER" id="PTHR30454">
    <property type="entry name" value="4-HYDROXY-3-METHYLBUT-2-EN-1-YL DIPHOSPHATE SYNTHASE"/>
    <property type="match status" value="1"/>
</dbReference>
<dbReference type="GO" id="GO:0046429">
    <property type="term" value="F:4-hydroxy-3-methylbut-2-en-1-yl diphosphate synthase activity (ferredoxin)"/>
    <property type="evidence" value="ECO:0007669"/>
    <property type="project" value="InterPro"/>
</dbReference>
<dbReference type="SUPFAM" id="SSF56014">
    <property type="entry name" value="Nitrite and sulphite reductase 4Fe-4S domain-like"/>
    <property type="match status" value="1"/>
</dbReference>
<dbReference type="AlphaFoldDB" id="A0A9D5DFB1"/>
<keyword evidence="4" id="KW-0411">Iron-sulfur</keyword>
<evidence type="ECO:0000313" key="6">
    <source>
        <dbReference type="EMBL" id="KAJ0989768.1"/>
    </source>
</evidence>
<name>A0A9D5DFB1_9LILI</name>
<comment type="cofactor">
    <cofactor evidence="1">
        <name>[4Fe-4S] cluster</name>
        <dbReference type="ChEBI" id="CHEBI:49883"/>
    </cofactor>
</comment>
<sequence length="98" mass="10467">MVQLFLYLNACRKHEVQPNSSILSSCLKGIEMLSLGSFRIGGILLVNDKGKTSHLRGVSIAIMGCIVNRPGEMADADFGYVVGAPGKIDLYVGKPKTG</sequence>
<dbReference type="Proteomes" id="UP001085076">
    <property type="component" value="Miscellaneous, Linkage group lg01"/>
</dbReference>
<dbReference type="Gene3D" id="3.30.413.10">
    <property type="entry name" value="Sulfite Reductase Hemoprotein, domain 1"/>
    <property type="match status" value="1"/>
</dbReference>
<dbReference type="InterPro" id="IPR045854">
    <property type="entry name" value="NO2/SO3_Rdtase_4Fe4S_sf"/>
</dbReference>
<organism evidence="6 7">
    <name type="scientific">Dioscorea zingiberensis</name>
    <dbReference type="NCBI Taxonomy" id="325984"/>
    <lineage>
        <taxon>Eukaryota</taxon>
        <taxon>Viridiplantae</taxon>
        <taxon>Streptophyta</taxon>
        <taxon>Embryophyta</taxon>
        <taxon>Tracheophyta</taxon>
        <taxon>Spermatophyta</taxon>
        <taxon>Magnoliopsida</taxon>
        <taxon>Liliopsida</taxon>
        <taxon>Dioscoreales</taxon>
        <taxon>Dioscoreaceae</taxon>
        <taxon>Dioscorea</taxon>
    </lineage>
</organism>
<dbReference type="Pfam" id="PF26540">
    <property type="entry name" value="GcpE_C"/>
    <property type="match status" value="1"/>
</dbReference>
<keyword evidence="7" id="KW-1185">Reference proteome</keyword>
<comment type="caution">
    <text evidence="6">The sequence shown here is derived from an EMBL/GenBank/DDBJ whole genome shotgun (WGS) entry which is preliminary data.</text>
</comment>
<dbReference type="EMBL" id="JAGGNH010000001">
    <property type="protein sequence ID" value="KAJ0989768.1"/>
    <property type="molecule type" value="Genomic_DNA"/>
</dbReference>
<dbReference type="GO" id="GO:0009507">
    <property type="term" value="C:chloroplast"/>
    <property type="evidence" value="ECO:0007669"/>
    <property type="project" value="TreeGrafter"/>
</dbReference>
<evidence type="ECO:0000313" key="7">
    <source>
        <dbReference type="Proteomes" id="UP001085076"/>
    </source>
</evidence>
<accession>A0A9D5DFB1</accession>
<keyword evidence="3" id="KW-0408">Iron</keyword>